<keyword evidence="2" id="KW-1185">Reference proteome</keyword>
<gene>
    <name evidence="1" type="ORF">EG849_05165</name>
</gene>
<evidence type="ECO:0008006" key="3">
    <source>
        <dbReference type="Google" id="ProtNLM"/>
    </source>
</evidence>
<name>A0A3P3WH10_9FLAO</name>
<organism evidence="1 2">
    <name type="scientific">Flavobacterium macacae</name>
    <dbReference type="NCBI Taxonomy" id="2488993"/>
    <lineage>
        <taxon>Bacteria</taxon>
        <taxon>Pseudomonadati</taxon>
        <taxon>Bacteroidota</taxon>
        <taxon>Flavobacteriia</taxon>
        <taxon>Flavobacteriales</taxon>
        <taxon>Flavobacteriaceae</taxon>
        <taxon>Flavobacterium</taxon>
    </lineage>
</organism>
<dbReference type="EMBL" id="RQVR01000004">
    <property type="protein sequence ID" value="RRJ92979.1"/>
    <property type="molecule type" value="Genomic_DNA"/>
</dbReference>
<evidence type="ECO:0000313" key="2">
    <source>
        <dbReference type="Proteomes" id="UP000271937"/>
    </source>
</evidence>
<comment type="caution">
    <text evidence="1">The sequence shown here is derived from an EMBL/GenBank/DDBJ whole genome shotgun (WGS) entry which is preliminary data.</text>
</comment>
<accession>A0A3P3WH10</accession>
<protein>
    <recommendedName>
        <fullName evidence="3">Addiction module protein</fullName>
    </recommendedName>
</protein>
<sequence>MDTLELKNILISKISEIDDIRYLEAIMTILESKTSSKNYSENYNEELLKAEEDITAGRLYTQSQAKDKIEEWKKK</sequence>
<dbReference type="AlphaFoldDB" id="A0A3P3WH10"/>
<dbReference type="RefSeq" id="WP_125012022.1">
    <property type="nucleotide sequence ID" value="NZ_RQVR01000004.1"/>
</dbReference>
<reference evidence="1 2" key="1">
    <citation type="submission" date="2018-11" db="EMBL/GenBank/DDBJ databases">
        <title>Flavobacterium sp. nov., YIM 102600 draft genome.</title>
        <authorList>
            <person name="Li G."/>
            <person name="Jiang Y."/>
        </authorList>
    </citation>
    <scope>NUCLEOTIDE SEQUENCE [LARGE SCALE GENOMIC DNA]</scope>
    <source>
        <strain evidence="1 2">YIM 102600</strain>
    </source>
</reference>
<evidence type="ECO:0000313" key="1">
    <source>
        <dbReference type="EMBL" id="RRJ92979.1"/>
    </source>
</evidence>
<proteinExistence type="predicted"/>
<dbReference type="OrthoDB" id="1122566at2"/>
<dbReference type="Proteomes" id="UP000271937">
    <property type="component" value="Unassembled WGS sequence"/>
</dbReference>